<protein>
    <submittedName>
        <fullName evidence="2">Putative glycosyltransferase EpsE</fullName>
        <ecNumber evidence="2">2.4.-.-</ecNumber>
    </submittedName>
</protein>
<keyword evidence="2" id="KW-0328">Glycosyltransferase</keyword>
<dbReference type="GO" id="GO:0016758">
    <property type="term" value="F:hexosyltransferase activity"/>
    <property type="evidence" value="ECO:0007669"/>
    <property type="project" value="UniProtKB-ARBA"/>
</dbReference>
<accession>A0A172X0C1</accession>
<dbReference type="Pfam" id="PF00535">
    <property type="entry name" value="Glycos_transf_2"/>
    <property type="match status" value="1"/>
</dbReference>
<name>A0A172X0C1_HAFAL</name>
<sequence>MIDVVMATYNGEMYLEEQIKSIQNCNSYNSEIDNLIICDDGSSDSTITIINRLAALDDKIKLIENPSGIPFRVIKNFIRGIKVSNADYILFSDQDDYWNPDKIILMKNKMLEMESKHSADTPLLVFSDLEVVNECRNEINKSFFDLQNINSHSGLTFERLLLQNIAPGCSMMANRALLDVSFKYADENIIMHDWWMILFASYLGKVEIINEPLIQYRQHGNNQVGASKSSGSLLHAIKSNIYAPYTTVKRMKETVSKLSAQANSLRSSLHNQNVIKENDFKSLVLDAICDINNKSTKKALVLFFKNGVRRHGAKRNIGYVFGLLLKGIVREK</sequence>
<proteinExistence type="predicted"/>
<dbReference type="AlphaFoldDB" id="A0A172X0C1"/>
<evidence type="ECO:0000259" key="1">
    <source>
        <dbReference type="Pfam" id="PF00535"/>
    </source>
</evidence>
<keyword evidence="2" id="KW-0808">Transferase</keyword>
<evidence type="ECO:0000313" key="2">
    <source>
        <dbReference type="EMBL" id="ANF30070.1"/>
    </source>
</evidence>
<dbReference type="CDD" id="cd04196">
    <property type="entry name" value="GT_2_like_d"/>
    <property type="match status" value="1"/>
</dbReference>
<dbReference type="PANTHER" id="PTHR22916">
    <property type="entry name" value="GLYCOSYLTRANSFERASE"/>
    <property type="match status" value="1"/>
</dbReference>
<gene>
    <name evidence="2" type="primary">epsE</name>
</gene>
<dbReference type="InterPro" id="IPR029044">
    <property type="entry name" value="Nucleotide-diphossugar_trans"/>
</dbReference>
<dbReference type="EMBL" id="KX117089">
    <property type="protein sequence ID" value="ANF30070.1"/>
    <property type="molecule type" value="Genomic_DNA"/>
</dbReference>
<dbReference type="InterPro" id="IPR001173">
    <property type="entry name" value="Glyco_trans_2-like"/>
</dbReference>
<reference evidence="2" key="1">
    <citation type="journal article" date="2016" name="PLoS ONE">
        <title>Genetic Diversity of O-Antigens in Hafnia alvei and the Development of a Suspension Array for Serotype Detection.</title>
        <authorList>
            <person name="Duan Z."/>
            <person name="Niedziela T."/>
            <person name="Lugowski C."/>
            <person name="Cao B."/>
            <person name="Wang T."/>
            <person name="Xu L."/>
            <person name="Yang B."/>
            <person name="Liu B."/>
            <person name="Wang L."/>
        </authorList>
    </citation>
    <scope>NUCLEOTIDE SEQUENCE</scope>
    <source>
        <strain evidence="2">PCM1212</strain>
    </source>
</reference>
<feature type="domain" description="Glycosyltransferase 2-like" evidence="1">
    <location>
        <begin position="4"/>
        <end position="137"/>
    </location>
</feature>
<dbReference type="Gene3D" id="3.90.550.10">
    <property type="entry name" value="Spore Coat Polysaccharide Biosynthesis Protein SpsA, Chain A"/>
    <property type="match status" value="1"/>
</dbReference>
<dbReference type="SUPFAM" id="SSF53448">
    <property type="entry name" value="Nucleotide-diphospho-sugar transferases"/>
    <property type="match status" value="1"/>
</dbReference>
<dbReference type="PANTHER" id="PTHR22916:SF3">
    <property type="entry name" value="UDP-GLCNAC:BETAGAL BETA-1,3-N-ACETYLGLUCOSAMINYLTRANSFERASE-LIKE PROTEIN 1"/>
    <property type="match status" value="1"/>
</dbReference>
<organism evidence="2">
    <name type="scientific">Hafnia alvei</name>
    <dbReference type="NCBI Taxonomy" id="569"/>
    <lineage>
        <taxon>Bacteria</taxon>
        <taxon>Pseudomonadati</taxon>
        <taxon>Pseudomonadota</taxon>
        <taxon>Gammaproteobacteria</taxon>
        <taxon>Enterobacterales</taxon>
        <taxon>Hafniaceae</taxon>
        <taxon>Hafnia</taxon>
    </lineage>
</organism>
<dbReference type="EC" id="2.4.-.-" evidence="2"/>